<protein>
    <submittedName>
        <fullName evidence="4">Glycine zipper 2TM domain-containing protein</fullName>
    </submittedName>
</protein>
<comment type="subcellular location">
    <subcellularLocation>
        <location evidence="1">Membrane</location>
    </subcellularLocation>
</comment>
<comment type="caution">
    <text evidence="4">The sequence shown here is derived from an EMBL/GenBank/DDBJ whole genome shotgun (WGS) entry which is preliminary data.</text>
</comment>
<dbReference type="InterPro" id="IPR008816">
    <property type="entry name" value="Gly_zipper_2TM_dom"/>
</dbReference>
<keyword evidence="5" id="KW-1185">Reference proteome</keyword>
<proteinExistence type="predicted"/>
<name>A0ABW2A3V2_9GAMM</name>
<organism evidence="4 5">
    <name type="scientific">Marinobacterium aestuariivivens</name>
    <dbReference type="NCBI Taxonomy" id="1698799"/>
    <lineage>
        <taxon>Bacteria</taxon>
        <taxon>Pseudomonadati</taxon>
        <taxon>Pseudomonadota</taxon>
        <taxon>Gammaproteobacteria</taxon>
        <taxon>Oceanospirillales</taxon>
        <taxon>Oceanospirillaceae</taxon>
        <taxon>Marinobacterium</taxon>
    </lineage>
</organism>
<keyword evidence="2" id="KW-0472">Membrane</keyword>
<reference evidence="5" key="1">
    <citation type="journal article" date="2019" name="Int. J. Syst. Evol. Microbiol.">
        <title>The Global Catalogue of Microorganisms (GCM) 10K type strain sequencing project: providing services to taxonomists for standard genome sequencing and annotation.</title>
        <authorList>
            <consortium name="The Broad Institute Genomics Platform"/>
            <consortium name="The Broad Institute Genome Sequencing Center for Infectious Disease"/>
            <person name="Wu L."/>
            <person name="Ma J."/>
        </authorList>
    </citation>
    <scope>NUCLEOTIDE SEQUENCE [LARGE SCALE GENOMIC DNA]</scope>
    <source>
        <strain evidence="5">NBRC 111756</strain>
    </source>
</reference>
<evidence type="ECO:0000259" key="3">
    <source>
        <dbReference type="Pfam" id="PF05433"/>
    </source>
</evidence>
<dbReference type="EMBL" id="JBHSWE010000001">
    <property type="protein sequence ID" value="MFC6672113.1"/>
    <property type="molecule type" value="Genomic_DNA"/>
</dbReference>
<sequence length="170" mass="17763">MKLRYGFGSVLALITVLMLGGCETLNNPSYRSDSGTSDYRSSDYGNGYQTTIYSGYGVIQSIELVRQDSGDSGGSGVGMGTIAGAVVGGVVGSQVGSGSGSTAATIIGAAGGAYIGHELENRPQEQTAEVFRVRVRMENGSMQTLLLSNNNPGFRVGDRVRISNGVMERY</sequence>
<evidence type="ECO:0000256" key="1">
    <source>
        <dbReference type="ARBA" id="ARBA00004370"/>
    </source>
</evidence>
<accession>A0ABW2A3V2</accession>
<dbReference type="Proteomes" id="UP001596422">
    <property type="component" value="Unassembled WGS sequence"/>
</dbReference>
<gene>
    <name evidence="4" type="ORF">ACFQDL_20125</name>
</gene>
<dbReference type="PANTHER" id="PTHR35603:SF2">
    <property type="entry name" value="OUTER MEMBRANE LIPOPROTEIN"/>
    <property type="match status" value="1"/>
</dbReference>
<feature type="domain" description="Glycine zipper 2TM" evidence="3">
    <location>
        <begin position="79"/>
        <end position="119"/>
    </location>
</feature>
<dbReference type="RefSeq" id="WP_379910575.1">
    <property type="nucleotide sequence ID" value="NZ_JBHSWE010000001.1"/>
</dbReference>
<dbReference type="PANTHER" id="PTHR35603">
    <property type="match status" value="1"/>
</dbReference>
<dbReference type="PROSITE" id="PS51257">
    <property type="entry name" value="PROKAR_LIPOPROTEIN"/>
    <property type="match status" value="1"/>
</dbReference>
<dbReference type="Pfam" id="PF05433">
    <property type="entry name" value="Rick_17kDa_Anti"/>
    <property type="match status" value="1"/>
</dbReference>
<evidence type="ECO:0000313" key="5">
    <source>
        <dbReference type="Proteomes" id="UP001596422"/>
    </source>
</evidence>
<dbReference type="InterPro" id="IPR051407">
    <property type="entry name" value="Bact_OM_lipoprot/Surf_antigen"/>
</dbReference>
<evidence type="ECO:0000256" key="2">
    <source>
        <dbReference type="ARBA" id="ARBA00023136"/>
    </source>
</evidence>
<evidence type="ECO:0000313" key="4">
    <source>
        <dbReference type="EMBL" id="MFC6672113.1"/>
    </source>
</evidence>